<evidence type="ECO:0000256" key="5">
    <source>
        <dbReference type="ARBA" id="ARBA00022917"/>
    </source>
</evidence>
<dbReference type="AlphaFoldDB" id="A0A0L0GCC3"/>
<reference evidence="8 9" key="1">
    <citation type="submission" date="2011-02" db="EMBL/GenBank/DDBJ databases">
        <title>The Genome Sequence of Sphaeroforma arctica JP610.</title>
        <authorList>
            <consortium name="The Broad Institute Genome Sequencing Platform"/>
            <person name="Russ C."/>
            <person name="Cuomo C."/>
            <person name="Young S.K."/>
            <person name="Zeng Q."/>
            <person name="Gargeya S."/>
            <person name="Alvarado L."/>
            <person name="Berlin A."/>
            <person name="Chapman S.B."/>
            <person name="Chen Z."/>
            <person name="Freedman E."/>
            <person name="Gellesch M."/>
            <person name="Goldberg J."/>
            <person name="Griggs A."/>
            <person name="Gujja S."/>
            <person name="Heilman E."/>
            <person name="Heiman D."/>
            <person name="Howarth C."/>
            <person name="Mehta T."/>
            <person name="Neiman D."/>
            <person name="Pearson M."/>
            <person name="Roberts A."/>
            <person name="Saif S."/>
            <person name="Shea T."/>
            <person name="Shenoy N."/>
            <person name="Sisk P."/>
            <person name="Stolte C."/>
            <person name="Sykes S."/>
            <person name="White J."/>
            <person name="Yandava C."/>
            <person name="Burger G."/>
            <person name="Gray M.W."/>
            <person name="Holland P.W.H."/>
            <person name="King N."/>
            <person name="Lang F.B.F."/>
            <person name="Roger A.J."/>
            <person name="Ruiz-Trillo I."/>
            <person name="Haas B."/>
            <person name="Nusbaum C."/>
            <person name="Birren B."/>
        </authorList>
    </citation>
    <scope>NUCLEOTIDE SEQUENCE [LARGE SCALE GENOMIC DNA]</scope>
    <source>
        <strain evidence="8 9">JP610</strain>
    </source>
</reference>
<dbReference type="STRING" id="667725.A0A0L0GCC3"/>
<keyword evidence="4 6" id="KW-0694">RNA-binding</keyword>
<dbReference type="eggNOG" id="KOG1670">
    <property type="taxonomic scope" value="Eukaryota"/>
</dbReference>
<proteinExistence type="inferred from homology"/>
<dbReference type="GO" id="GO:0006417">
    <property type="term" value="P:regulation of translation"/>
    <property type="evidence" value="ECO:0007669"/>
    <property type="project" value="UniProtKB-KW"/>
</dbReference>
<dbReference type="RefSeq" id="XP_014160549.1">
    <property type="nucleotide sequence ID" value="XM_014305074.1"/>
</dbReference>
<feature type="compositionally biased region" description="Polar residues" evidence="7">
    <location>
        <begin position="7"/>
        <end position="19"/>
    </location>
</feature>
<feature type="region of interest" description="Disordered" evidence="7">
    <location>
        <begin position="1"/>
        <end position="23"/>
    </location>
</feature>
<evidence type="ECO:0000256" key="4">
    <source>
        <dbReference type="ARBA" id="ARBA00022884"/>
    </source>
</evidence>
<evidence type="ECO:0000256" key="7">
    <source>
        <dbReference type="SAM" id="MobiDB-lite"/>
    </source>
</evidence>
<evidence type="ECO:0000313" key="8">
    <source>
        <dbReference type="EMBL" id="KNC86647.1"/>
    </source>
</evidence>
<dbReference type="InterPro" id="IPR001040">
    <property type="entry name" value="TIF_eIF_4E"/>
</dbReference>
<evidence type="ECO:0000256" key="6">
    <source>
        <dbReference type="RuleBase" id="RU004374"/>
    </source>
</evidence>
<keyword evidence="2 6" id="KW-0396">Initiation factor</keyword>
<keyword evidence="5 6" id="KW-0648">Protein biosynthesis</keyword>
<name>A0A0L0GCC3_9EUKA</name>
<dbReference type="Proteomes" id="UP000054560">
    <property type="component" value="Unassembled WGS sequence"/>
</dbReference>
<dbReference type="GO" id="GO:0016281">
    <property type="term" value="C:eukaryotic translation initiation factor 4F complex"/>
    <property type="evidence" value="ECO:0007669"/>
    <property type="project" value="TreeGrafter"/>
</dbReference>
<dbReference type="GO" id="GO:0000340">
    <property type="term" value="F:RNA 7-methylguanosine cap binding"/>
    <property type="evidence" value="ECO:0007669"/>
    <property type="project" value="TreeGrafter"/>
</dbReference>
<evidence type="ECO:0000256" key="2">
    <source>
        <dbReference type="ARBA" id="ARBA00022540"/>
    </source>
</evidence>
<dbReference type="Gene3D" id="3.30.760.10">
    <property type="entry name" value="RNA Cap, Translation Initiation Factor Eif4e"/>
    <property type="match status" value="1"/>
</dbReference>
<comment type="similarity">
    <text evidence="1 6">Belongs to the eukaryotic initiation factor 4E family.</text>
</comment>
<gene>
    <name evidence="8" type="ORF">SARC_01226</name>
</gene>
<dbReference type="EMBL" id="KQ241643">
    <property type="protein sequence ID" value="KNC86647.1"/>
    <property type="molecule type" value="Genomic_DNA"/>
</dbReference>
<dbReference type="Pfam" id="PF01652">
    <property type="entry name" value="IF4E"/>
    <property type="match status" value="1"/>
</dbReference>
<keyword evidence="9" id="KW-1185">Reference proteome</keyword>
<protein>
    <recommendedName>
        <fullName evidence="10">Eukaryotic translation initiation factor 4E</fullName>
    </recommendedName>
</protein>
<keyword evidence="3" id="KW-0810">Translation regulation</keyword>
<accession>A0A0L0GCC3</accession>
<dbReference type="SUPFAM" id="SSF55418">
    <property type="entry name" value="eIF4e-like"/>
    <property type="match status" value="1"/>
</dbReference>
<organism evidence="8 9">
    <name type="scientific">Sphaeroforma arctica JP610</name>
    <dbReference type="NCBI Taxonomy" id="667725"/>
    <lineage>
        <taxon>Eukaryota</taxon>
        <taxon>Ichthyosporea</taxon>
        <taxon>Ichthyophonida</taxon>
        <taxon>Sphaeroforma</taxon>
    </lineage>
</organism>
<dbReference type="GeneID" id="25901730"/>
<evidence type="ECO:0008006" key="10">
    <source>
        <dbReference type="Google" id="ProtNLM"/>
    </source>
</evidence>
<evidence type="ECO:0000256" key="1">
    <source>
        <dbReference type="ARBA" id="ARBA00009860"/>
    </source>
</evidence>
<dbReference type="InterPro" id="IPR023398">
    <property type="entry name" value="TIF_eIF4e-like"/>
</dbReference>
<dbReference type="PANTHER" id="PTHR11960">
    <property type="entry name" value="EUKARYOTIC TRANSLATION INITIATION FACTOR 4E RELATED"/>
    <property type="match status" value="1"/>
</dbReference>
<dbReference type="PANTHER" id="PTHR11960:SF8">
    <property type="entry name" value="EUKARYOTIC TRANSLATION INITIATION FACTOR 4E1-RELATED"/>
    <property type="match status" value="1"/>
</dbReference>
<evidence type="ECO:0000313" key="9">
    <source>
        <dbReference type="Proteomes" id="UP000054560"/>
    </source>
</evidence>
<sequence>MAEETVTKNSPTEKTTGGENTVFDDKDNFTVSHPLSARWVLWFDIPKHKVEAANWMATLKTVYTITTIEEFWGVINNMAKASQLPAGSNFHFFKEGVKPMWEDPENLHGGKWIISTPVQSGKDGVLDRMWIDTMLAVIGQVLTDSESEVCGCVCSPRKAQNRIALWTKSGDQRKIQEDIAKKWKVICQYEAGLSYQVHSEASKRNSSFNNDDKFTA</sequence>
<evidence type="ECO:0000256" key="3">
    <source>
        <dbReference type="ARBA" id="ARBA00022845"/>
    </source>
</evidence>
<dbReference type="GO" id="GO:0003743">
    <property type="term" value="F:translation initiation factor activity"/>
    <property type="evidence" value="ECO:0007669"/>
    <property type="project" value="UniProtKB-KW"/>
</dbReference>
<dbReference type="OrthoDB" id="590761at2759"/>